<name>A0A443S0G7_9ACAR</name>
<evidence type="ECO:0000256" key="5">
    <source>
        <dbReference type="ARBA" id="ARBA00023242"/>
    </source>
</evidence>
<dbReference type="VEuPathDB" id="VectorBase:LDEU011015"/>
<dbReference type="PANTHER" id="PTHR46481:SF10">
    <property type="entry name" value="ZINC FINGER BED DOMAIN-CONTAINING PROTEIN 39"/>
    <property type="match status" value="1"/>
</dbReference>
<dbReference type="InterPro" id="IPR008906">
    <property type="entry name" value="HATC_C_dom"/>
</dbReference>
<gene>
    <name evidence="8" type="ORF">B4U80_11953</name>
</gene>
<proteinExistence type="predicted"/>
<dbReference type="SUPFAM" id="SSF53098">
    <property type="entry name" value="Ribonuclease H-like"/>
    <property type="match status" value="1"/>
</dbReference>
<keyword evidence="4" id="KW-0862">Zinc</keyword>
<protein>
    <recommendedName>
        <fullName evidence="10">HAT C-terminal dimerisation domain-containing protein</fullName>
    </recommendedName>
</protein>
<keyword evidence="2" id="KW-0479">Metal-binding</keyword>
<dbReference type="Proteomes" id="UP000288716">
    <property type="component" value="Unassembled WGS sequence"/>
</dbReference>
<dbReference type="Pfam" id="PF05699">
    <property type="entry name" value="Dimer_Tnp_hAT"/>
    <property type="match status" value="1"/>
</dbReference>
<dbReference type="STRING" id="299467.A0A443S0G7"/>
<comment type="subcellular location">
    <subcellularLocation>
        <location evidence="1">Nucleus</location>
    </subcellularLocation>
</comment>
<feature type="domain" description="HAT C-terminal dimerisation" evidence="7">
    <location>
        <begin position="312"/>
        <end position="378"/>
    </location>
</feature>
<keyword evidence="9" id="KW-1185">Reference proteome</keyword>
<organism evidence="8 9">
    <name type="scientific">Leptotrombidium deliense</name>
    <dbReference type="NCBI Taxonomy" id="299467"/>
    <lineage>
        <taxon>Eukaryota</taxon>
        <taxon>Metazoa</taxon>
        <taxon>Ecdysozoa</taxon>
        <taxon>Arthropoda</taxon>
        <taxon>Chelicerata</taxon>
        <taxon>Arachnida</taxon>
        <taxon>Acari</taxon>
        <taxon>Acariformes</taxon>
        <taxon>Trombidiformes</taxon>
        <taxon>Prostigmata</taxon>
        <taxon>Anystina</taxon>
        <taxon>Parasitengona</taxon>
        <taxon>Trombiculoidea</taxon>
        <taxon>Trombiculidae</taxon>
        <taxon>Leptotrombidium</taxon>
    </lineage>
</organism>
<dbReference type="PANTHER" id="PTHR46481">
    <property type="entry name" value="ZINC FINGER BED DOMAIN-CONTAINING PROTEIN 4"/>
    <property type="match status" value="1"/>
</dbReference>
<evidence type="ECO:0008006" key="10">
    <source>
        <dbReference type="Google" id="ProtNLM"/>
    </source>
</evidence>
<dbReference type="EMBL" id="NCKV01014049">
    <property type="protein sequence ID" value="RWS21025.1"/>
    <property type="molecule type" value="Genomic_DNA"/>
</dbReference>
<evidence type="ECO:0000259" key="7">
    <source>
        <dbReference type="Pfam" id="PF05699"/>
    </source>
</evidence>
<keyword evidence="3" id="KW-0863">Zinc-finger</keyword>
<evidence type="ECO:0000256" key="2">
    <source>
        <dbReference type="ARBA" id="ARBA00022723"/>
    </source>
</evidence>
<dbReference type="AlphaFoldDB" id="A0A443S0G7"/>
<dbReference type="GO" id="GO:0005634">
    <property type="term" value="C:nucleus"/>
    <property type="evidence" value="ECO:0007669"/>
    <property type="project" value="UniProtKB-SubCell"/>
</dbReference>
<dbReference type="InterPro" id="IPR012337">
    <property type="entry name" value="RNaseH-like_sf"/>
</dbReference>
<sequence>MTAELVESELLDVITKEGMQKVTAIVTDNGKNMVSAVKNITSCNERIIGVRCSAHVFNLLIQDIAKTKSVNICLRLAKEVVKEIITSKAKKGWFKEEWHTHLQDNMLPNTSLTLSVNAATRWYSIHSMLAILVKAKAVLRKMAIRDPTNKNLVSLSSETRKYILKDKFWTQVKTFKDMFELLIKAIACVESNNALLSDAVNAFFEVRDKLLNDTKLREYFPHESERNIVLMSFTKRCSTEFISEYHLVAFYLDPRFREYSLPEETVFSIMTTLEDYARKLGFIACERDKDDIADALCDFRERKKIFSCSLLSTSDPNRFWKRLVTYNSVKKLAMVACRLFSIPASSAGVERNFSIQGKVHSKDRNRLSKEKVERLMKVKWYLSLNPDIKLSYEDVDDNSDCDIDSILEVDDAIENSDNIFDEG</sequence>
<feature type="domain" description="DUF659" evidence="6">
    <location>
        <begin position="7"/>
        <end position="80"/>
    </location>
</feature>
<dbReference type="Pfam" id="PF04937">
    <property type="entry name" value="DUF659"/>
    <property type="match status" value="1"/>
</dbReference>
<evidence type="ECO:0000256" key="3">
    <source>
        <dbReference type="ARBA" id="ARBA00022771"/>
    </source>
</evidence>
<accession>A0A443S0G7</accession>
<keyword evidence="5" id="KW-0539">Nucleus</keyword>
<evidence type="ECO:0000256" key="1">
    <source>
        <dbReference type="ARBA" id="ARBA00004123"/>
    </source>
</evidence>
<evidence type="ECO:0000256" key="4">
    <source>
        <dbReference type="ARBA" id="ARBA00022833"/>
    </source>
</evidence>
<dbReference type="OrthoDB" id="4951847at2759"/>
<evidence type="ECO:0000313" key="8">
    <source>
        <dbReference type="EMBL" id="RWS21025.1"/>
    </source>
</evidence>
<dbReference type="GO" id="GO:0046983">
    <property type="term" value="F:protein dimerization activity"/>
    <property type="evidence" value="ECO:0007669"/>
    <property type="project" value="InterPro"/>
</dbReference>
<evidence type="ECO:0000313" key="9">
    <source>
        <dbReference type="Proteomes" id="UP000288716"/>
    </source>
</evidence>
<dbReference type="InterPro" id="IPR007021">
    <property type="entry name" value="DUF659"/>
</dbReference>
<dbReference type="InterPro" id="IPR052035">
    <property type="entry name" value="ZnF_BED_domain_contain"/>
</dbReference>
<comment type="caution">
    <text evidence="8">The sequence shown here is derived from an EMBL/GenBank/DDBJ whole genome shotgun (WGS) entry which is preliminary data.</text>
</comment>
<evidence type="ECO:0000259" key="6">
    <source>
        <dbReference type="Pfam" id="PF04937"/>
    </source>
</evidence>
<reference evidence="8 9" key="1">
    <citation type="journal article" date="2018" name="Gigascience">
        <title>Genomes of trombidid mites reveal novel predicted allergens and laterally-transferred genes associated with secondary metabolism.</title>
        <authorList>
            <person name="Dong X."/>
            <person name="Chaisiri K."/>
            <person name="Xia D."/>
            <person name="Armstrong S.D."/>
            <person name="Fang Y."/>
            <person name="Donnelly M.J."/>
            <person name="Kadowaki T."/>
            <person name="McGarry J.W."/>
            <person name="Darby A.C."/>
            <person name="Makepeace B.L."/>
        </authorList>
    </citation>
    <scope>NUCLEOTIDE SEQUENCE [LARGE SCALE GENOMIC DNA]</scope>
    <source>
        <strain evidence="8">UoL-UT</strain>
    </source>
</reference>
<dbReference type="GO" id="GO:0008270">
    <property type="term" value="F:zinc ion binding"/>
    <property type="evidence" value="ECO:0007669"/>
    <property type="project" value="UniProtKB-KW"/>
</dbReference>